<comment type="caution">
    <text evidence="11">The sequence shown here is derived from an EMBL/GenBank/DDBJ whole genome shotgun (WGS) entry which is preliminary data.</text>
</comment>
<dbReference type="SUPFAM" id="SSF56112">
    <property type="entry name" value="Protein kinase-like (PK-like)"/>
    <property type="match status" value="1"/>
</dbReference>
<protein>
    <recommendedName>
        <fullName evidence="1">non-specific serine/threonine protein kinase</fullName>
        <ecNumber evidence="1">2.7.11.1</ecNumber>
    </recommendedName>
</protein>
<keyword evidence="5" id="KW-0418">Kinase</keyword>
<reference evidence="11 12" key="1">
    <citation type="journal article" date="2020" name="bioRxiv">
        <title>Metabolic contributions of an alphaproteobacterial endosymbiont in the apicomplexan Cardiosporidium cionae.</title>
        <authorList>
            <person name="Hunter E.S."/>
            <person name="Paight C.J."/>
            <person name="Lane C.E."/>
        </authorList>
    </citation>
    <scope>NUCLEOTIDE SEQUENCE [LARGE SCALE GENOMIC DNA]</scope>
    <source>
        <strain evidence="11">ESH_2018</strain>
    </source>
</reference>
<organism evidence="11 12">
    <name type="scientific">Cardiosporidium cionae</name>
    <dbReference type="NCBI Taxonomy" id="476202"/>
    <lineage>
        <taxon>Eukaryota</taxon>
        <taxon>Sar</taxon>
        <taxon>Alveolata</taxon>
        <taxon>Apicomplexa</taxon>
        <taxon>Aconoidasida</taxon>
        <taxon>Nephromycida</taxon>
        <taxon>Cardiosporidium</taxon>
    </lineage>
</organism>
<keyword evidence="12" id="KW-1185">Reference proteome</keyword>
<accession>A0ABQ7J597</accession>
<keyword evidence="6" id="KW-0067">ATP-binding</keyword>
<dbReference type="PROSITE" id="PS50011">
    <property type="entry name" value="PROTEIN_KINASE_DOM"/>
    <property type="match status" value="1"/>
</dbReference>
<evidence type="ECO:0000256" key="6">
    <source>
        <dbReference type="ARBA" id="ARBA00022840"/>
    </source>
</evidence>
<dbReference type="InterPro" id="IPR000719">
    <property type="entry name" value="Prot_kinase_dom"/>
</dbReference>
<keyword evidence="3" id="KW-0808">Transferase</keyword>
<evidence type="ECO:0000256" key="4">
    <source>
        <dbReference type="ARBA" id="ARBA00022741"/>
    </source>
</evidence>
<evidence type="ECO:0000259" key="10">
    <source>
        <dbReference type="PROSITE" id="PS50011"/>
    </source>
</evidence>
<evidence type="ECO:0000256" key="2">
    <source>
        <dbReference type="ARBA" id="ARBA00022527"/>
    </source>
</evidence>
<evidence type="ECO:0000256" key="8">
    <source>
        <dbReference type="ARBA" id="ARBA00048679"/>
    </source>
</evidence>
<dbReference type="InterPro" id="IPR008271">
    <property type="entry name" value="Ser/Thr_kinase_AS"/>
</dbReference>
<dbReference type="PANTHER" id="PTHR44899">
    <property type="entry name" value="CAMK FAMILY PROTEIN KINASE"/>
    <property type="match status" value="1"/>
</dbReference>
<dbReference type="Gene3D" id="1.10.510.10">
    <property type="entry name" value="Transferase(Phosphotransferase) domain 1"/>
    <property type="match status" value="1"/>
</dbReference>
<keyword evidence="2" id="KW-0723">Serine/threonine-protein kinase</keyword>
<feature type="domain" description="Protein kinase" evidence="10">
    <location>
        <begin position="350"/>
        <end position="614"/>
    </location>
</feature>
<dbReference type="PANTHER" id="PTHR44899:SF3">
    <property type="entry name" value="SERINE_THREONINE-PROTEIN KINASE NEK1"/>
    <property type="match status" value="1"/>
</dbReference>
<dbReference type="EC" id="2.7.11.1" evidence="1"/>
<dbReference type="InterPro" id="IPR011009">
    <property type="entry name" value="Kinase-like_dom_sf"/>
</dbReference>
<evidence type="ECO:0000313" key="11">
    <source>
        <dbReference type="EMBL" id="KAF8819104.1"/>
    </source>
</evidence>
<comment type="catalytic activity">
    <reaction evidence="7">
        <text>L-threonyl-[protein] + ATP = O-phospho-L-threonyl-[protein] + ADP + H(+)</text>
        <dbReference type="Rhea" id="RHEA:46608"/>
        <dbReference type="Rhea" id="RHEA-COMP:11060"/>
        <dbReference type="Rhea" id="RHEA-COMP:11605"/>
        <dbReference type="ChEBI" id="CHEBI:15378"/>
        <dbReference type="ChEBI" id="CHEBI:30013"/>
        <dbReference type="ChEBI" id="CHEBI:30616"/>
        <dbReference type="ChEBI" id="CHEBI:61977"/>
        <dbReference type="ChEBI" id="CHEBI:456216"/>
        <dbReference type="EC" id="2.7.11.1"/>
    </reaction>
</comment>
<dbReference type="PROSITE" id="PS00108">
    <property type="entry name" value="PROTEIN_KINASE_ST"/>
    <property type="match status" value="1"/>
</dbReference>
<dbReference type="SMART" id="SM00220">
    <property type="entry name" value="S_TKc"/>
    <property type="match status" value="1"/>
</dbReference>
<evidence type="ECO:0000256" key="1">
    <source>
        <dbReference type="ARBA" id="ARBA00012513"/>
    </source>
</evidence>
<dbReference type="Gene3D" id="3.30.200.20">
    <property type="entry name" value="Phosphorylase Kinase, domain 1"/>
    <property type="match status" value="1"/>
</dbReference>
<dbReference type="Proteomes" id="UP000823046">
    <property type="component" value="Unassembled WGS sequence"/>
</dbReference>
<dbReference type="EMBL" id="JADAQX010000959">
    <property type="protein sequence ID" value="KAF8819104.1"/>
    <property type="molecule type" value="Genomic_DNA"/>
</dbReference>
<gene>
    <name evidence="11" type="ORF">IE077_000205</name>
</gene>
<dbReference type="InterPro" id="IPR051131">
    <property type="entry name" value="NEK_Ser/Thr_kinase_NIMA"/>
</dbReference>
<evidence type="ECO:0000256" key="9">
    <source>
        <dbReference type="SAM" id="MobiDB-lite"/>
    </source>
</evidence>
<feature type="region of interest" description="Disordered" evidence="9">
    <location>
        <begin position="161"/>
        <end position="184"/>
    </location>
</feature>
<proteinExistence type="predicted"/>
<name>A0ABQ7J597_9APIC</name>
<evidence type="ECO:0000313" key="12">
    <source>
        <dbReference type="Proteomes" id="UP000823046"/>
    </source>
</evidence>
<dbReference type="Pfam" id="PF00069">
    <property type="entry name" value="Pkinase"/>
    <property type="match status" value="1"/>
</dbReference>
<evidence type="ECO:0000256" key="7">
    <source>
        <dbReference type="ARBA" id="ARBA00047899"/>
    </source>
</evidence>
<sequence length="614" mass="67855">MVGAKFREFPCRSSCWKFNPSVVNGDERFCVSKQCTYSERSKFSRLLLRVNPRKAVARFVAAVTNPFTSRKQDAPSLQLSCPSCFGKTQSATCYNDKIKAECLPLNCSTEFDDCQKSAKLSPLCEVLGVSNTLCSKSVEINPQETETCTNVVSRYSLSETSPLSHFENPDNSPPILQHENSGSATSSHYIADPFASFSPVKNLSTSCLKQKTSEFTENGFSNSPLFSDVFLDGNEYVIQEQTTLVVTKSLDKNDTGEHSAVAGQGECDETSVISLGDCSLVGPTLLSCSPSPYYQCNPPHSNLAPRVKDVPENFNSTSISPEASTEYASSLTLLVLPPLGKEFDFTPCGYEHLCVLARGQFGCTHIVRQLKDNTEWVAKVIELGEFAADEIVFTRREVSYLRRLQHPYIVQYHDSFETGGSLVIVMENCSAGDLFTAIRVMRKRNEYFPEEQILKWFLQIVLGLQYMHSQRILHCDLKTTNIFLTCDGVAKIGDFGIALEVGEGGNVLNPAEFPRGTPLYMSPEMCKNLPLSDKSDCWSLGCILYEICCLRHAFDGCCAVELLKSVEENISAVGASVPAGYSPLIISLISNLLQQEPEDRASLNEILNMLNNCL</sequence>
<comment type="catalytic activity">
    <reaction evidence="8">
        <text>L-seryl-[protein] + ATP = O-phospho-L-seryl-[protein] + ADP + H(+)</text>
        <dbReference type="Rhea" id="RHEA:17989"/>
        <dbReference type="Rhea" id="RHEA-COMP:9863"/>
        <dbReference type="Rhea" id="RHEA-COMP:11604"/>
        <dbReference type="ChEBI" id="CHEBI:15378"/>
        <dbReference type="ChEBI" id="CHEBI:29999"/>
        <dbReference type="ChEBI" id="CHEBI:30616"/>
        <dbReference type="ChEBI" id="CHEBI:83421"/>
        <dbReference type="ChEBI" id="CHEBI:456216"/>
        <dbReference type="EC" id="2.7.11.1"/>
    </reaction>
</comment>
<evidence type="ECO:0000256" key="5">
    <source>
        <dbReference type="ARBA" id="ARBA00022777"/>
    </source>
</evidence>
<evidence type="ECO:0000256" key="3">
    <source>
        <dbReference type="ARBA" id="ARBA00022679"/>
    </source>
</evidence>
<keyword evidence="4" id="KW-0547">Nucleotide-binding</keyword>